<organism evidence="1 2">
    <name type="scientific">Austropuccinia psidii MF-1</name>
    <dbReference type="NCBI Taxonomy" id="1389203"/>
    <lineage>
        <taxon>Eukaryota</taxon>
        <taxon>Fungi</taxon>
        <taxon>Dikarya</taxon>
        <taxon>Basidiomycota</taxon>
        <taxon>Pucciniomycotina</taxon>
        <taxon>Pucciniomycetes</taxon>
        <taxon>Pucciniales</taxon>
        <taxon>Sphaerophragmiaceae</taxon>
        <taxon>Austropuccinia</taxon>
    </lineage>
</organism>
<dbReference type="AlphaFoldDB" id="A0A9Q3BFY4"/>
<name>A0A9Q3BFY4_9BASI</name>
<dbReference type="OrthoDB" id="3259198at2759"/>
<evidence type="ECO:0000313" key="2">
    <source>
        <dbReference type="Proteomes" id="UP000765509"/>
    </source>
</evidence>
<protein>
    <submittedName>
        <fullName evidence="1">Uncharacterized protein</fullName>
    </submittedName>
</protein>
<proteinExistence type="predicted"/>
<evidence type="ECO:0000313" key="1">
    <source>
        <dbReference type="EMBL" id="MBW0464398.1"/>
    </source>
</evidence>
<keyword evidence="2" id="KW-1185">Reference proteome</keyword>
<dbReference type="Proteomes" id="UP000765509">
    <property type="component" value="Unassembled WGS sequence"/>
</dbReference>
<comment type="caution">
    <text evidence="1">The sequence shown here is derived from an EMBL/GenBank/DDBJ whole genome shotgun (WGS) entry which is preliminary data.</text>
</comment>
<dbReference type="EMBL" id="AVOT02000770">
    <property type="protein sequence ID" value="MBW0464398.1"/>
    <property type="molecule type" value="Genomic_DNA"/>
</dbReference>
<accession>A0A9Q3BFY4</accession>
<gene>
    <name evidence="1" type="ORF">O181_004113</name>
</gene>
<reference evidence="1" key="1">
    <citation type="submission" date="2021-03" db="EMBL/GenBank/DDBJ databases">
        <title>Draft genome sequence of rust myrtle Austropuccinia psidii MF-1, a brazilian biotype.</title>
        <authorList>
            <person name="Quecine M.C."/>
            <person name="Pachon D.M.R."/>
            <person name="Bonatelli M.L."/>
            <person name="Correr F.H."/>
            <person name="Franceschini L.M."/>
            <person name="Leite T.F."/>
            <person name="Margarido G.R.A."/>
            <person name="Almeida C.A."/>
            <person name="Ferrarezi J.A."/>
            <person name="Labate C.A."/>
        </authorList>
    </citation>
    <scope>NUCLEOTIDE SEQUENCE</scope>
    <source>
        <strain evidence="1">MF-1</strain>
    </source>
</reference>
<sequence>MVNELDLIGCYLTRSSRYPATSALLTDQFGQYQDHYYAHQTDQMGSANGKRDEDEDDSGNLGYYEMLTPHGEWDQEKCNLQFIYKCRHCSIKIHIQAKNMSNLNKYWSTCCGQFSAWELRCPGAIDPMLGVRLAVEESSNLLRDLVKALVAIQVSFSVFEYHRF</sequence>